<reference evidence="1" key="1">
    <citation type="submission" date="2019-11" db="EMBL/GenBank/DDBJ databases">
        <title>Nori genome reveals adaptations in red seaweeds to the harsh intertidal environment.</title>
        <authorList>
            <person name="Wang D."/>
            <person name="Mao Y."/>
        </authorList>
    </citation>
    <scope>NUCLEOTIDE SEQUENCE</scope>
    <source>
        <tissue evidence="1">Gametophyte</tissue>
    </source>
</reference>
<organism evidence="1 2">
    <name type="scientific">Pyropia yezoensis</name>
    <name type="common">Susabi-nori</name>
    <name type="synonym">Porphyra yezoensis</name>
    <dbReference type="NCBI Taxonomy" id="2788"/>
    <lineage>
        <taxon>Eukaryota</taxon>
        <taxon>Rhodophyta</taxon>
        <taxon>Bangiophyceae</taxon>
        <taxon>Bangiales</taxon>
        <taxon>Bangiaceae</taxon>
        <taxon>Pyropia</taxon>
    </lineage>
</organism>
<accession>A0ACC3BRU7</accession>
<dbReference type="EMBL" id="CM020618">
    <property type="protein sequence ID" value="KAK1860648.1"/>
    <property type="molecule type" value="Genomic_DNA"/>
</dbReference>
<evidence type="ECO:0000313" key="1">
    <source>
        <dbReference type="EMBL" id="KAK1860648.1"/>
    </source>
</evidence>
<gene>
    <name evidence="1" type="ORF">I4F81_003236</name>
</gene>
<protein>
    <submittedName>
        <fullName evidence="1">Uncharacterized protein</fullName>
    </submittedName>
</protein>
<sequence>MGVDVGVPPEVGYGATAVTLRSAGGDDDGSLSAAAIGDVLHRLNKASAANAMLVRRLGTAAALMEEGTVSVARTLALQSGIEWASDDEDDGDAAGGESDGDVAGGGGAGGGGDGVRGNGMSTPLCGMGAPPPPESHFVLNLASAFLYVVSMYVCAPTAGAYAAQLGASESLAGVIVGLTPFAGLFSSVAFSAASNGGTVKAPLLFASVSCLAGNFLYAAAFTARSLPLVLVGRLLVSCGGARAINRRFISDFSARADRTRRSAAVVSVSALGMASGPALASALSRAPEGVVGGFAFNRLTTPGWALVAVWAVYIAVLGAVFRDHLPPAGSPGAAPVAEGAAPPKQSVQAKVATVVHQPGVLLCLWVYFIIKVAGELLVASAGTVTVAFGWGAGTVGVFLAALGLLMFPAEALGAALLRAAGYDDRRPLLWTLSALGVGCVAIIPLPWVGSTYTSARYVVATMVIFVSSNLVEAHAMPLLVDTMPTCLPGGTLNGGLLSTEAGMLGRAMGDLGVTLAGMVHRPDQAGTATVASSERIMLLARAYVPLSVAMGLTVWAVATSFSLLGADGDDDEDDTESEGEAVGSVQMVAGKGGGRGGDLERGQKELGRTVSWKFSSTAA</sequence>
<dbReference type="Proteomes" id="UP000798662">
    <property type="component" value="Chromosome 1"/>
</dbReference>
<evidence type="ECO:0000313" key="2">
    <source>
        <dbReference type="Proteomes" id="UP000798662"/>
    </source>
</evidence>
<keyword evidence="2" id="KW-1185">Reference proteome</keyword>
<proteinExistence type="predicted"/>
<comment type="caution">
    <text evidence="1">The sequence shown here is derived from an EMBL/GenBank/DDBJ whole genome shotgun (WGS) entry which is preliminary data.</text>
</comment>
<name>A0ACC3BRU7_PYRYE</name>